<dbReference type="Gene3D" id="3.30.300.280">
    <property type="entry name" value="S-adenosylmethionine synthetase, C-terminal domain"/>
    <property type="match status" value="1"/>
</dbReference>
<proteinExistence type="inferred from homology"/>
<sequence length="404" mass="44412">MSIKRNITVEEAFCIPVENRCIELVERKGTGHPDTICDSVMEAVCLDLCREYLEHTGQILHHNIDKGLLVAGKTIVKPGGGDVIEPMKIIFGDRAVDRYKGVNIPVGEIAVSSAKKWIGENLRFVNPEMHVIFQNEIKPGSAELTDIFARSFIGANDTSAGVGYAPLSDTETLVLETERYLNSSAFKAKFPETGEDVKIMGYRNQRTLSLTIAIAFIDRFISDTSRYYERKQAVIEALELFTTQHNRSFEKVTVQLNTLDNQERGEKGVYLTVLGTSAEGADGGEVGRGNRVNGLIAFSRPQSMEAAAGKNPVSHVGKIYNVLAREIAGRIHREIQGITEIYVFLCSQIGKPIDQPLLASAQITTEPGVSFNIIRQATATIINEELADIGKFITTLSLGKYAVC</sequence>
<dbReference type="NCBIfam" id="NF003366">
    <property type="entry name" value="PRK04439.1-5"/>
    <property type="match status" value="1"/>
</dbReference>
<dbReference type="EC" id="2.5.1.6" evidence="2"/>
<dbReference type="NCBIfam" id="NF003363">
    <property type="entry name" value="PRK04439.1-2"/>
    <property type="match status" value="1"/>
</dbReference>
<dbReference type="HOGENOM" id="CLU_057642_0_0_10"/>
<accession>A1BEH2</accession>
<dbReference type="Gene3D" id="3.30.300.340">
    <property type="entry name" value="S-adenosylmethionine synthetase, N-terminal domain"/>
    <property type="match status" value="1"/>
</dbReference>
<dbReference type="KEGG" id="cph:Cpha266_0746"/>
<protein>
    <submittedName>
        <fullName evidence="2">Methionine adenosyltransferase</fullName>
        <ecNumber evidence="2">2.5.1.6</ecNumber>
    </submittedName>
</protein>
<comment type="similarity">
    <text evidence="1">Belongs to the AdoMet synthetase 2 family.</text>
</comment>
<keyword evidence="3" id="KW-1185">Reference proteome</keyword>
<evidence type="ECO:0000256" key="1">
    <source>
        <dbReference type="ARBA" id="ARBA00006892"/>
    </source>
</evidence>
<dbReference type="RefSeq" id="WP_011744628.1">
    <property type="nucleotide sequence ID" value="NC_008639.1"/>
</dbReference>
<dbReference type="OrthoDB" id="9770738at2"/>
<reference evidence="2 3" key="1">
    <citation type="submission" date="2006-12" db="EMBL/GenBank/DDBJ databases">
        <title>Complete sequence of Chlorobium phaeobacteroides DSM 266.</title>
        <authorList>
            <consortium name="US DOE Joint Genome Institute"/>
            <person name="Copeland A."/>
            <person name="Lucas S."/>
            <person name="Lapidus A."/>
            <person name="Barry K."/>
            <person name="Detter J.C."/>
            <person name="Glavina del Rio T."/>
            <person name="Hammon N."/>
            <person name="Israni S."/>
            <person name="Pitluck S."/>
            <person name="Goltsman E."/>
            <person name="Schmutz J."/>
            <person name="Larimer F."/>
            <person name="Land M."/>
            <person name="Hauser L."/>
            <person name="Mikhailova N."/>
            <person name="Li T."/>
            <person name="Overmann J."/>
            <person name="Bryant D.A."/>
            <person name="Richardson P."/>
        </authorList>
    </citation>
    <scope>NUCLEOTIDE SEQUENCE [LARGE SCALE GENOMIC DNA]</scope>
    <source>
        <strain evidence="2 3">DSM 266</strain>
    </source>
</reference>
<dbReference type="PANTHER" id="PTHR36697:SF1">
    <property type="entry name" value="S-ADENOSYLMETHIONINE SYNTHASE"/>
    <property type="match status" value="1"/>
</dbReference>
<dbReference type="eggNOG" id="COG1812">
    <property type="taxonomic scope" value="Bacteria"/>
</dbReference>
<keyword evidence="2" id="KW-0808">Transferase</keyword>
<evidence type="ECO:0000313" key="3">
    <source>
        <dbReference type="Proteomes" id="UP000008701"/>
    </source>
</evidence>
<dbReference type="InterPro" id="IPR042543">
    <property type="entry name" value="AdoMet_synthase_2"/>
</dbReference>
<gene>
    <name evidence="2" type="ordered locus">Cpha266_0746</name>
</gene>
<dbReference type="Gene3D" id="3.30.300.10">
    <property type="match status" value="1"/>
</dbReference>
<name>A1BEH2_CHLPD</name>
<dbReference type="EMBL" id="CP000492">
    <property type="protein sequence ID" value="ABL64799.1"/>
    <property type="molecule type" value="Genomic_DNA"/>
</dbReference>
<evidence type="ECO:0000313" key="2">
    <source>
        <dbReference type="EMBL" id="ABL64799.1"/>
    </source>
</evidence>
<organism evidence="2 3">
    <name type="scientific">Chlorobium phaeobacteroides (strain DSM 266 / SMG 266 / 2430)</name>
    <dbReference type="NCBI Taxonomy" id="290317"/>
    <lineage>
        <taxon>Bacteria</taxon>
        <taxon>Pseudomonadati</taxon>
        <taxon>Chlorobiota</taxon>
        <taxon>Chlorobiia</taxon>
        <taxon>Chlorobiales</taxon>
        <taxon>Chlorobiaceae</taxon>
        <taxon>Chlorobium/Pelodictyon group</taxon>
        <taxon>Chlorobium</taxon>
    </lineage>
</organism>
<dbReference type="InterPro" id="IPR027790">
    <property type="entry name" value="AdoMet_synthase_2_family"/>
</dbReference>
<dbReference type="GO" id="GO:0004478">
    <property type="term" value="F:methionine adenosyltransferase activity"/>
    <property type="evidence" value="ECO:0007669"/>
    <property type="project" value="UniProtKB-EC"/>
</dbReference>
<dbReference type="Pfam" id="PF01941">
    <property type="entry name" value="AdoMet_Synthase"/>
    <property type="match status" value="1"/>
</dbReference>
<dbReference type="STRING" id="290317.Cpha266_0746"/>
<dbReference type="InterPro" id="IPR042544">
    <property type="entry name" value="AdoMet_synthase_3"/>
</dbReference>
<dbReference type="Proteomes" id="UP000008701">
    <property type="component" value="Chromosome"/>
</dbReference>
<dbReference type="AlphaFoldDB" id="A1BEH2"/>
<dbReference type="PANTHER" id="PTHR36697">
    <property type="entry name" value="S-ADENOSYLMETHIONINE SYNTHASE"/>
    <property type="match status" value="1"/>
</dbReference>